<reference evidence="1 2" key="1">
    <citation type="submission" date="2021-04" db="EMBL/GenBank/DDBJ databases">
        <authorList>
            <person name="Pira H."/>
            <person name="Risdian C."/>
            <person name="Wink J."/>
        </authorList>
    </citation>
    <scope>NUCLEOTIDE SEQUENCE [LARGE SCALE GENOMIC DNA]</scope>
    <source>
        <strain evidence="1 2">WHA3</strain>
    </source>
</reference>
<comment type="caution">
    <text evidence="1">The sequence shown here is derived from an EMBL/GenBank/DDBJ whole genome shotgun (WGS) entry which is preliminary data.</text>
</comment>
<evidence type="ECO:0000313" key="2">
    <source>
        <dbReference type="Proteomes" id="UP000722336"/>
    </source>
</evidence>
<dbReference type="Proteomes" id="UP000722336">
    <property type="component" value="Unassembled WGS sequence"/>
</dbReference>
<protein>
    <submittedName>
        <fullName evidence="1">Nucleotidyl transferase AbiEii/AbiGii toxin family protein</fullName>
    </submittedName>
</protein>
<dbReference type="RefSeq" id="WP_218444268.1">
    <property type="nucleotide sequence ID" value="NZ_JAGSPA010000001.1"/>
</dbReference>
<organism evidence="1 2">
    <name type="scientific">Pacificimonas pallii</name>
    <dbReference type="NCBI Taxonomy" id="2827236"/>
    <lineage>
        <taxon>Bacteria</taxon>
        <taxon>Pseudomonadati</taxon>
        <taxon>Pseudomonadota</taxon>
        <taxon>Alphaproteobacteria</taxon>
        <taxon>Sphingomonadales</taxon>
        <taxon>Sphingosinicellaceae</taxon>
        <taxon>Pacificimonas</taxon>
    </lineage>
</organism>
<dbReference type="GO" id="GO:0016740">
    <property type="term" value="F:transferase activity"/>
    <property type="evidence" value="ECO:0007669"/>
    <property type="project" value="UniProtKB-KW"/>
</dbReference>
<accession>A0ABS6SBX0</accession>
<dbReference type="EMBL" id="JAGSPA010000001">
    <property type="protein sequence ID" value="MBV7255874.1"/>
    <property type="molecule type" value="Genomic_DNA"/>
</dbReference>
<dbReference type="InterPro" id="IPR014942">
    <property type="entry name" value="AbiEii"/>
</dbReference>
<keyword evidence="2" id="KW-1185">Reference proteome</keyword>
<dbReference type="Pfam" id="PF08843">
    <property type="entry name" value="AbiEii"/>
    <property type="match status" value="1"/>
</dbReference>
<sequence>MIPAQNIVAWSNVAPWAEQRQIEQDLIISRALIDIFSDDFLREELRFRGGTALNKLHFPKALRYSEDIDLVRTRSGPIGPLLDRLRVVLEPWLGPAKFDQSPVAPKFRFQADAEDGSDVPIRLKVEINTREIEAFDPIIAMVHRVENPWFEGEAEIPTFSQEEMLATKLRALLQRDKGRDLYDLAHALDVFERLVCERVVEMFIQYLGLSEQVISRAQAQERMFAKLANPRLLLDMRPLLSAEQAQALDDEATAVAFRRVFTKLVDLLPGSPWAKTESMKQRFGITW</sequence>
<evidence type="ECO:0000313" key="1">
    <source>
        <dbReference type="EMBL" id="MBV7255874.1"/>
    </source>
</evidence>
<proteinExistence type="predicted"/>
<name>A0ABS6SBX0_9SPHN</name>
<gene>
    <name evidence="1" type="ORF">KCG44_03645</name>
</gene>
<keyword evidence="1" id="KW-0808">Transferase</keyword>